<dbReference type="EMBL" id="FNLO01000002">
    <property type="protein sequence ID" value="SDV47392.1"/>
    <property type="molecule type" value="Genomic_DNA"/>
</dbReference>
<gene>
    <name evidence="7" type="ORF">SAMN05216551_102540</name>
</gene>
<dbReference type="InterPro" id="IPR040442">
    <property type="entry name" value="Pyrv_kinase-like_dom_sf"/>
</dbReference>
<name>A0A1H2PLQ3_9BURK</name>
<protein>
    <submittedName>
        <fullName evidence="7">Citrate lyase subunit beta / citryl-CoA lyase</fullName>
    </submittedName>
</protein>
<dbReference type="InterPro" id="IPR011206">
    <property type="entry name" value="Citrate_lyase_beta/mcl1/mcl2"/>
</dbReference>
<dbReference type="PIRSF" id="PIRSF015582">
    <property type="entry name" value="Cit_lyase_B"/>
    <property type="match status" value="1"/>
</dbReference>
<dbReference type="GO" id="GO:0016829">
    <property type="term" value="F:lyase activity"/>
    <property type="evidence" value="ECO:0007669"/>
    <property type="project" value="UniProtKB-KW"/>
</dbReference>
<keyword evidence="2 5" id="KW-0479">Metal-binding</keyword>
<dbReference type="Pfam" id="PF03328">
    <property type="entry name" value="HpcH_HpaI"/>
    <property type="match status" value="1"/>
</dbReference>
<keyword evidence="3 5" id="KW-0460">Magnesium</keyword>
<dbReference type="AlphaFoldDB" id="A0A1H2PLQ3"/>
<dbReference type="RefSeq" id="WP_091905935.1">
    <property type="nucleotide sequence ID" value="NZ_FNLO01000002.1"/>
</dbReference>
<reference evidence="8" key="1">
    <citation type="submission" date="2016-09" db="EMBL/GenBank/DDBJ databases">
        <authorList>
            <person name="Varghese N."/>
            <person name="Submissions S."/>
        </authorList>
    </citation>
    <scope>NUCLEOTIDE SEQUENCE [LARGE SCALE GENOMIC DNA]</scope>
    <source>
        <strain evidence="8">JS23</strain>
    </source>
</reference>
<evidence type="ECO:0000313" key="8">
    <source>
        <dbReference type="Proteomes" id="UP000243719"/>
    </source>
</evidence>
<evidence type="ECO:0000256" key="1">
    <source>
        <dbReference type="ARBA" id="ARBA00001946"/>
    </source>
</evidence>
<feature type="binding site" evidence="4">
    <location>
        <position position="72"/>
    </location>
    <ligand>
        <name>substrate</name>
    </ligand>
</feature>
<dbReference type="SUPFAM" id="SSF51621">
    <property type="entry name" value="Phosphoenolpyruvate/pyruvate domain"/>
    <property type="match status" value="1"/>
</dbReference>
<organism evidence="7 8">
    <name type="scientific">Chitinasiproducens palmae</name>
    <dbReference type="NCBI Taxonomy" id="1770053"/>
    <lineage>
        <taxon>Bacteria</taxon>
        <taxon>Pseudomonadati</taxon>
        <taxon>Pseudomonadota</taxon>
        <taxon>Betaproteobacteria</taxon>
        <taxon>Burkholderiales</taxon>
        <taxon>Burkholderiaceae</taxon>
        <taxon>Chitinasiproducens</taxon>
    </lineage>
</organism>
<feature type="binding site" evidence="5">
    <location>
        <position position="152"/>
    </location>
    <ligand>
        <name>Mg(2+)</name>
        <dbReference type="ChEBI" id="CHEBI:18420"/>
    </ligand>
</feature>
<feature type="binding site" evidence="4">
    <location>
        <position position="126"/>
    </location>
    <ligand>
        <name>substrate</name>
    </ligand>
</feature>
<dbReference type="Gene3D" id="3.20.20.60">
    <property type="entry name" value="Phosphoenolpyruvate-binding domains"/>
    <property type="match status" value="1"/>
</dbReference>
<evidence type="ECO:0000259" key="6">
    <source>
        <dbReference type="Pfam" id="PF03328"/>
    </source>
</evidence>
<proteinExistence type="predicted"/>
<keyword evidence="7" id="KW-0456">Lyase</keyword>
<dbReference type="GO" id="GO:0006107">
    <property type="term" value="P:oxaloacetate metabolic process"/>
    <property type="evidence" value="ECO:0007669"/>
    <property type="project" value="TreeGrafter"/>
</dbReference>
<keyword evidence="8" id="KW-1185">Reference proteome</keyword>
<comment type="cofactor">
    <cofactor evidence="1">
        <name>Mg(2+)</name>
        <dbReference type="ChEBI" id="CHEBI:18420"/>
    </cofactor>
</comment>
<evidence type="ECO:0000256" key="4">
    <source>
        <dbReference type="PIRSR" id="PIRSR015582-1"/>
    </source>
</evidence>
<evidence type="ECO:0000256" key="5">
    <source>
        <dbReference type="PIRSR" id="PIRSR015582-2"/>
    </source>
</evidence>
<sequence>MKPALARSYLFVPGNRPERFSKAMAAGADAIVIDLEDAVPAADKPAARGFVRETLDAWQAAGQANACAVVVRVNGPDTTWFGDDLTALASHPLLAGIMLPKAERRDDLATVRRLAHQAMAILPLVETARGMAEVSTLAACPGVQRLVFGTLDFQLDLGIDGDREELDPFRAQLVMASRLASLAPPIDGVSTVLDDAARIEDDARRARRFGFGAKLCIHPRQVAPVHQAYAWSEDELAWARRVLQAAGAGAAAQLDGKMIDTPVILKARRILGAAVPVPASMP</sequence>
<evidence type="ECO:0000256" key="2">
    <source>
        <dbReference type="ARBA" id="ARBA00022723"/>
    </source>
</evidence>
<evidence type="ECO:0000256" key="3">
    <source>
        <dbReference type="ARBA" id="ARBA00022842"/>
    </source>
</evidence>
<dbReference type="OrthoDB" id="348111at2"/>
<dbReference type="STRING" id="1770053.SAMN05216551_102540"/>
<feature type="binding site" evidence="5">
    <location>
        <position position="126"/>
    </location>
    <ligand>
        <name>Mg(2+)</name>
        <dbReference type="ChEBI" id="CHEBI:18420"/>
    </ligand>
</feature>
<dbReference type="PANTHER" id="PTHR32308:SF0">
    <property type="entry name" value="HPCH_HPAI ALDOLASE_CITRATE LYASE DOMAIN-CONTAINING PROTEIN"/>
    <property type="match status" value="1"/>
</dbReference>
<dbReference type="PANTHER" id="PTHR32308">
    <property type="entry name" value="LYASE BETA SUBUNIT, PUTATIVE (AFU_ORTHOLOGUE AFUA_4G13030)-RELATED"/>
    <property type="match status" value="1"/>
</dbReference>
<dbReference type="GO" id="GO:0000287">
    <property type="term" value="F:magnesium ion binding"/>
    <property type="evidence" value="ECO:0007669"/>
    <property type="project" value="TreeGrafter"/>
</dbReference>
<dbReference type="InterPro" id="IPR015813">
    <property type="entry name" value="Pyrv/PenolPyrv_kinase-like_dom"/>
</dbReference>
<accession>A0A1H2PLQ3</accession>
<dbReference type="Proteomes" id="UP000243719">
    <property type="component" value="Unassembled WGS sequence"/>
</dbReference>
<evidence type="ECO:0000313" key="7">
    <source>
        <dbReference type="EMBL" id="SDV47392.1"/>
    </source>
</evidence>
<feature type="domain" description="HpcH/HpaI aldolase/citrate lyase" evidence="6">
    <location>
        <begin position="7"/>
        <end position="219"/>
    </location>
</feature>
<dbReference type="InterPro" id="IPR005000">
    <property type="entry name" value="Aldolase/citrate-lyase_domain"/>
</dbReference>